<dbReference type="EMBL" id="KQ234394">
    <property type="protein sequence ID" value="KMZ77400.1"/>
    <property type="molecule type" value="Genomic_DNA"/>
</dbReference>
<dbReference type="Proteomes" id="UP000053562">
    <property type="component" value="Unassembled WGS sequence"/>
</dbReference>
<sequence>MSNFSCDDEPTGDMYIFYDNIDKYLKYENFCINDNKCDPYGVKCEFKKLPSGEKADIRNTICKRFKYLIYNILRESVEQNSSNEKADGKYLIYWLNREIHKNNANICPKDFLQHMITSDAGNTLLRKMMSYKYYIEYDDVKNMYNLFYIYKSYNDFKKIMDSEYPPEETAMKYIDNCVKKYKELKAKYSEKNTHLSNALNNFKKKYEQTELNKAKNPEWKIENLPSLDGTEDVQEKDTVPSKIRGVPIEIKTKPSIPQEQPALTLSTSAATSAHPAALANPFAESGRSHLSAHTQPLPSGDYTITSDESGSTELQSEGDLSDYTRTIIGPAIGTIGISSIFFIFYKDINTLHRIVLQANPYCPYNSAAGHPYDPYNNAADHSYSSHNCNSE</sequence>
<protein>
    <recommendedName>
        <fullName evidence="6">VIR protein</fullName>
    </recommendedName>
</protein>
<feature type="compositionally biased region" description="Polar residues" evidence="2">
    <location>
        <begin position="291"/>
        <end position="315"/>
    </location>
</feature>
<dbReference type="AlphaFoldDB" id="A0A0J9S3M6"/>
<dbReference type="OrthoDB" id="10293751at2759"/>
<gene>
    <name evidence="4" type="ORF">PVIIG_05622</name>
</gene>
<keyword evidence="1" id="KW-0175">Coiled coil</keyword>
<evidence type="ECO:0000256" key="2">
    <source>
        <dbReference type="SAM" id="MobiDB-lite"/>
    </source>
</evidence>
<accession>A0A0J9S3M6</accession>
<evidence type="ECO:0000256" key="3">
    <source>
        <dbReference type="SAM" id="Phobius"/>
    </source>
</evidence>
<keyword evidence="3" id="KW-0472">Membrane</keyword>
<evidence type="ECO:0000313" key="4">
    <source>
        <dbReference type="EMBL" id="KMZ77400.1"/>
    </source>
</evidence>
<evidence type="ECO:0008006" key="6">
    <source>
        <dbReference type="Google" id="ProtNLM"/>
    </source>
</evidence>
<evidence type="ECO:0000256" key="1">
    <source>
        <dbReference type="SAM" id="Coils"/>
    </source>
</evidence>
<feature type="transmembrane region" description="Helical" evidence="3">
    <location>
        <begin position="327"/>
        <end position="345"/>
    </location>
</feature>
<evidence type="ECO:0000313" key="5">
    <source>
        <dbReference type="Proteomes" id="UP000053562"/>
    </source>
</evidence>
<reference evidence="4 5" key="1">
    <citation type="submission" date="2011-08" db="EMBL/GenBank/DDBJ databases">
        <title>The Genome Sequence of Plasmodium vivax India VII.</title>
        <authorList>
            <consortium name="The Broad Institute Genome Sequencing Platform"/>
            <consortium name="The Broad Institute Genome Sequencing Center for Infectious Disease"/>
            <person name="Neafsey D."/>
            <person name="Carlton J."/>
            <person name="Barnwell J."/>
            <person name="Collins W."/>
            <person name="Escalante A."/>
            <person name="Mullikin J."/>
            <person name="Saul A."/>
            <person name="Guigo R."/>
            <person name="Camara F."/>
            <person name="Young S.K."/>
            <person name="Zeng Q."/>
            <person name="Gargeya S."/>
            <person name="Fitzgerald M."/>
            <person name="Haas B."/>
            <person name="Abouelleil A."/>
            <person name="Alvarado L."/>
            <person name="Arachchi H.M."/>
            <person name="Berlin A."/>
            <person name="Brown A."/>
            <person name="Chapman S.B."/>
            <person name="Chen Z."/>
            <person name="Dunbar C."/>
            <person name="Freedman E."/>
            <person name="Gearin G."/>
            <person name="Gellesch M."/>
            <person name="Goldberg J."/>
            <person name="Griggs A."/>
            <person name="Gujja S."/>
            <person name="Heiman D."/>
            <person name="Howarth C."/>
            <person name="Larson L."/>
            <person name="Lui A."/>
            <person name="MacDonald P.J.P."/>
            <person name="Montmayeur A."/>
            <person name="Murphy C."/>
            <person name="Neiman D."/>
            <person name="Pearson M."/>
            <person name="Priest M."/>
            <person name="Roberts A."/>
            <person name="Saif S."/>
            <person name="Shea T."/>
            <person name="Shenoy N."/>
            <person name="Sisk P."/>
            <person name="Stolte C."/>
            <person name="Sykes S."/>
            <person name="Wortman J."/>
            <person name="Nusbaum C."/>
            <person name="Birren B."/>
        </authorList>
    </citation>
    <scope>NUCLEOTIDE SEQUENCE [LARGE SCALE GENOMIC DNA]</scope>
    <source>
        <strain evidence="4 5">India VII</strain>
    </source>
</reference>
<keyword evidence="3" id="KW-1133">Transmembrane helix</keyword>
<proteinExistence type="predicted"/>
<name>A0A0J9S3M6_PLAVI</name>
<dbReference type="InterPro" id="IPR008780">
    <property type="entry name" value="Plasmodium_Vir"/>
</dbReference>
<feature type="region of interest" description="Disordered" evidence="2">
    <location>
        <begin position="284"/>
        <end position="317"/>
    </location>
</feature>
<keyword evidence="3" id="KW-0812">Transmembrane</keyword>
<organism evidence="4 5">
    <name type="scientific">Plasmodium vivax India VII</name>
    <dbReference type="NCBI Taxonomy" id="1077284"/>
    <lineage>
        <taxon>Eukaryota</taxon>
        <taxon>Sar</taxon>
        <taxon>Alveolata</taxon>
        <taxon>Apicomplexa</taxon>
        <taxon>Aconoidasida</taxon>
        <taxon>Haemosporida</taxon>
        <taxon>Plasmodiidae</taxon>
        <taxon>Plasmodium</taxon>
        <taxon>Plasmodium (Plasmodium)</taxon>
    </lineage>
</organism>
<feature type="coiled-coil region" evidence="1">
    <location>
        <begin position="181"/>
        <end position="212"/>
    </location>
</feature>
<dbReference type="Pfam" id="PF05795">
    <property type="entry name" value="Plasmodium_Vir"/>
    <property type="match status" value="1"/>
</dbReference>